<organism evidence="6">
    <name type="scientific">Hymenolepis diminuta</name>
    <name type="common">Rat tapeworm</name>
    <dbReference type="NCBI Taxonomy" id="6216"/>
    <lineage>
        <taxon>Eukaryota</taxon>
        <taxon>Metazoa</taxon>
        <taxon>Spiralia</taxon>
        <taxon>Lophotrochozoa</taxon>
        <taxon>Platyhelminthes</taxon>
        <taxon>Cestoda</taxon>
        <taxon>Eucestoda</taxon>
        <taxon>Cyclophyllidea</taxon>
        <taxon>Hymenolepididae</taxon>
        <taxon>Hymenolepis</taxon>
    </lineage>
</organism>
<proteinExistence type="inferred from homology"/>
<evidence type="ECO:0000313" key="4">
    <source>
        <dbReference type="EMBL" id="VDL18986.1"/>
    </source>
</evidence>
<dbReference type="OrthoDB" id="400at2759"/>
<dbReference type="PROSITE" id="PS50082">
    <property type="entry name" value="WD_REPEATS_2"/>
    <property type="match status" value="1"/>
</dbReference>
<protein>
    <recommendedName>
        <fullName evidence="3">Target of rapamycin complex subunit lst8</fullName>
        <shortName evidence="3">TORC subunit lst8</shortName>
    </recommendedName>
</protein>
<feature type="repeat" description="WD" evidence="2">
    <location>
        <begin position="288"/>
        <end position="318"/>
    </location>
</feature>
<dbReference type="GO" id="GO:0005737">
    <property type="term" value="C:cytoplasm"/>
    <property type="evidence" value="ECO:0007669"/>
    <property type="project" value="UniProtKB-SubCell"/>
</dbReference>
<dbReference type="SUPFAM" id="SSF50978">
    <property type="entry name" value="WD40 repeat-like"/>
    <property type="match status" value="1"/>
</dbReference>
<evidence type="ECO:0000256" key="2">
    <source>
        <dbReference type="PROSITE-ProRule" id="PRU00221"/>
    </source>
</evidence>
<comment type="subunit">
    <text evidence="3">Part of TORC1 complex. Part of the TORC2 complex.</text>
</comment>
<reference evidence="4 5" key="2">
    <citation type="submission" date="2018-11" db="EMBL/GenBank/DDBJ databases">
        <authorList>
            <consortium name="Pathogen Informatics"/>
        </authorList>
    </citation>
    <scope>NUCLEOTIDE SEQUENCE [LARGE SCALE GENOMIC DNA]</scope>
</reference>
<reference evidence="6" key="1">
    <citation type="submission" date="2017-02" db="UniProtKB">
        <authorList>
            <consortium name="WormBaseParasite"/>
        </authorList>
    </citation>
    <scope>IDENTIFICATION</scope>
</reference>
<dbReference type="GO" id="GO:0031929">
    <property type="term" value="P:TOR signaling"/>
    <property type="evidence" value="ECO:0007669"/>
    <property type="project" value="UniProtKB-UniRule"/>
</dbReference>
<keyword evidence="2 3" id="KW-0853">WD repeat</keyword>
<comment type="similarity">
    <text evidence="1 3">Belongs to the WD repeat LST8 family.</text>
</comment>
<dbReference type="PANTHER" id="PTHR19842">
    <property type="entry name" value="G BETA-LIKE PROTEIN GBL"/>
    <property type="match status" value="1"/>
</dbReference>
<name>A0A0R3SAV5_HYMDI</name>
<dbReference type="InterPro" id="IPR015943">
    <property type="entry name" value="WD40/YVTN_repeat-like_dom_sf"/>
</dbReference>
<dbReference type="SMART" id="SM00320">
    <property type="entry name" value="WD40"/>
    <property type="match status" value="6"/>
</dbReference>
<dbReference type="InterPro" id="IPR037588">
    <property type="entry name" value="MLST8"/>
</dbReference>
<dbReference type="InterPro" id="IPR036322">
    <property type="entry name" value="WD40_repeat_dom_sf"/>
</dbReference>
<dbReference type="GO" id="GO:0032956">
    <property type="term" value="P:regulation of actin cytoskeleton organization"/>
    <property type="evidence" value="ECO:0007669"/>
    <property type="project" value="TreeGrafter"/>
</dbReference>
<dbReference type="Proteomes" id="UP000274504">
    <property type="component" value="Unassembled WGS sequence"/>
</dbReference>
<dbReference type="Pfam" id="PF00400">
    <property type="entry name" value="WD40"/>
    <property type="match status" value="3"/>
</dbReference>
<dbReference type="STRING" id="6216.A0A0R3SAV5"/>
<keyword evidence="3" id="KW-0677">Repeat</keyword>
<dbReference type="AlphaFoldDB" id="A0A0R3SAV5"/>
<evidence type="ECO:0000256" key="3">
    <source>
        <dbReference type="RuleBase" id="RU369068"/>
    </source>
</evidence>
<evidence type="ECO:0000313" key="5">
    <source>
        <dbReference type="Proteomes" id="UP000274504"/>
    </source>
</evidence>
<dbReference type="GO" id="GO:0031932">
    <property type="term" value="C:TORC2 complex"/>
    <property type="evidence" value="ECO:0007669"/>
    <property type="project" value="UniProtKB-UniRule"/>
</dbReference>
<dbReference type="Gene3D" id="2.130.10.10">
    <property type="entry name" value="YVTN repeat-like/Quinoprotein amine dehydrogenase"/>
    <property type="match status" value="1"/>
</dbReference>
<comment type="function">
    <text evidence="3">Subunit of TORC1 and TORC2, which regulate cell growth and survival in response to nutrient and hormonal signals.</text>
</comment>
<gene>
    <name evidence="4" type="ORF">HDID_LOCUS1525</name>
</gene>
<keyword evidence="3" id="KW-0963">Cytoplasm</keyword>
<dbReference type="EMBL" id="UYSG01000285">
    <property type="protein sequence ID" value="VDL18986.1"/>
    <property type="molecule type" value="Genomic_DNA"/>
</dbReference>
<sequence>MALVKLQGRGSSKMRDETGDQSISFATGGFDHIIRMWQPSNGRYIKGFDHNDSQVNSLAFTHDGRYLAAAGFARIRIYDVQGGANHINSVKDFTKNVNSIGHDARGRWTYAGGEDKVAKIFDLRSSNHGSQAASGACHSSSNINTMVLHPNQTEILFGNDKGEIYCWDLRNGQVNVICPDLRGGAILSLSINPEGTSLAATNASGALLLWSLVGSMNFKPIPKYNKPVHSSYALKCEFSPDSTLLATCGADGKVNLIRTADCSITTVLQPSSNANSADSRTFWSWDCAFSADSRYLISAHSDGIARLWSLEESQQQSFTTSYSTGGDAGSGSAPKPRLEYKGHQRAITCIAFRDQSLSTSA</sequence>
<dbReference type="PANTHER" id="PTHR19842:SF0">
    <property type="entry name" value="TARGET OF RAPAMYCIN COMPLEX SUBUNIT LST8"/>
    <property type="match status" value="1"/>
</dbReference>
<evidence type="ECO:0000256" key="1">
    <source>
        <dbReference type="ARBA" id="ARBA00009890"/>
    </source>
</evidence>
<dbReference type="WBParaSite" id="HDID_0000152401-mRNA-1">
    <property type="protein sequence ID" value="HDID_0000152401-mRNA-1"/>
    <property type="gene ID" value="HDID_0000152401"/>
</dbReference>
<accession>A0A0R3SAV5</accession>
<evidence type="ECO:0000313" key="6">
    <source>
        <dbReference type="WBParaSite" id="HDID_0000152401-mRNA-1"/>
    </source>
</evidence>
<dbReference type="GO" id="GO:0031931">
    <property type="term" value="C:TORC1 complex"/>
    <property type="evidence" value="ECO:0007669"/>
    <property type="project" value="UniProtKB-UniRule"/>
</dbReference>
<comment type="subcellular location">
    <subcellularLocation>
        <location evidence="3">Cytoplasm</location>
    </subcellularLocation>
</comment>
<dbReference type="InterPro" id="IPR001680">
    <property type="entry name" value="WD40_rpt"/>
</dbReference>